<evidence type="ECO:0000256" key="3">
    <source>
        <dbReference type="ARBA" id="ARBA00012239"/>
    </source>
</evidence>
<keyword evidence="6" id="KW-0479">Metal-binding</keyword>
<dbReference type="InterPro" id="IPR016454">
    <property type="entry name" value="Cysteine_dSase"/>
</dbReference>
<evidence type="ECO:0000313" key="13">
    <source>
        <dbReference type="EMBL" id="SKB24966.1"/>
    </source>
</evidence>
<dbReference type="GO" id="GO:0051537">
    <property type="term" value="F:2 iron, 2 sulfur cluster binding"/>
    <property type="evidence" value="ECO:0007669"/>
    <property type="project" value="UniProtKB-KW"/>
</dbReference>
<sequence>MNTPFIYLDYNASTPNDPRVVDAMLPFLTNHYGNPSSIHSQGIKAKESIEKARKQVANLLDASPNEIVFTSGGTESNNYAIIGTAISNKEKGNHIITSSVEHPAVIEVCKYLETQGFKITYVDVNKNGIVDVKELEKAILPETILITIMHANNEVGSIQPIKEIGEIAKQHGIIFHTDAAQSVGKIATNVKELNVDLLTIAGHKIYAPKGIGALYIKKGITLSKLMHGAGHEFNKRPGTENVMQIVGLGKACEITNQEFNENTSQMRKMRDYLLVQLNSLNFDSIVNGDVSRSLPNTLNMSFKNIDANTVINELRNKVALSAGSACHSGTANLSNVLKATLSDYNYANGTFRFSVGKNTTKQEIDDAIIHFKKAFEKLKLTKLNYH</sequence>
<dbReference type="Pfam" id="PF00266">
    <property type="entry name" value="Aminotran_5"/>
    <property type="match status" value="1"/>
</dbReference>
<dbReference type="InterPro" id="IPR018247">
    <property type="entry name" value="EF_Hand_1_Ca_BS"/>
</dbReference>
<evidence type="ECO:0000256" key="4">
    <source>
        <dbReference type="ARBA" id="ARBA00022679"/>
    </source>
</evidence>
<dbReference type="STRING" id="561365.SAMN05660866_00121"/>
<dbReference type="Gene3D" id="3.40.640.10">
    <property type="entry name" value="Type I PLP-dependent aspartate aminotransferase-like (Major domain)"/>
    <property type="match status" value="1"/>
</dbReference>
<dbReference type="InterPro" id="IPR020578">
    <property type="entry name" value="Aminotrans_V_PyrdxlP_BS"/>
</dbReference>
<dbReference type="Gene3D" id="3.90.1150.10">
    <property type="entry name" value="Aspartate Aminotransferase, domain 1"/>
    <property type="match status" value="1"/>
</dbReference>
<evidence type="ECO:0000256" key="5">
    <source>
        <dbReference type="ARBA" id="ARBA00022714"/>
    </source>
</evidence>
<keyword evidence="14" id="KW-1185">Reference proteome</keyword>
<dbReference type="GO" id="GO:0031071">
    <property type="term" value="F:cysteine desulfurase activity"/>
    <property type="evidence" value="ECO:0007669"/>
    <property type="project" value="UniProtKB-EC"/>
</dbReference>
<dbReference type="Proteomes" id="UP000190339">
    <property type="component" value="Unassembled WGS sequence"/>
</dbReference>
<dbReference type="InterPro" id="IPR015424">
    <property type="entry name" value="PyrdxlP-dep_Trfase"/>
</dbReference>
<gene>
    <name evidence="13" type="ORF">SAMN05660866_00121</name>
</gene>
<dbReference type="NCBIfam" id="NF002806">
    <property type="entry name" value="PRK02948.1"/>
    <property type="match status" value="1"/>
</dbReference>
<evidence type="ECO:0000259" key="12">
    <source>
        <dbReference type="Pfam" id="PF00266"/>
    </source>
</evidence>
<evidence type="ECO:0000256" key="11">
    <source>
        <dbReference type="RuleBase" id="RU004504"/>
    </source>
</evidence>
<keyword evidence="9" id="KW-0411">Iron-sulfur</keyword>
<evidence type="ECO:0000256" key="10">
    <source>
        <dbReference type="ARBA" id="ARBA00050776"/>
    </source>
</evidence>
<dbReference type="FunFam" id="3.40.640.10:FF:000003">
    <property type="entry name" value="Cysteine desulfurase IscS"/>
    <property type="match status" value="1"/>
</dbReference>
<keyword evidence="8" id="KW-0408">Iron</keyword>
<accession>A0A1T4ZQH6</accession>
<comment type="catalytic activity">
    <reaction evidence="10">
        <text>(sulfur carrier)-H + L-cysteine = (sulfur carrier)-SH + L-alanine</text>
        <dbReference type="Rhea" id="RHEA:43892"/>
        <dbReference type="Rhea" id="RHEA-COMP:14737"/>
        <dbReference type="Rhea" id="RHEA-COMP:14739"/>
        <dbReference type="ChEBI" id="CHEBI:29917"/>
        <dbReference type="ChEBI" id="CHEBI:35235"/>
        <dbReference type="ChEBI" id="CHEBI:57972"/>
        <dbReference type="ChEBI" id="CHEBI:64428"/>
        <dbReference type="EC" id="2.8.1.7"/>
    </reaction>
</comment>
<name>A0A1T4ZQH6_9FLAO</name>
<dbReference type="SUPFAM" id="SSF53383">
    <property type="entry name" value="PLP-dependent transferases"/>
    <property type="match status" value="1"/>
</dbReference>
<comment type="similarity">
    <text evidence="2">Belongs to the class-V pyridoxal-phosphate-dependent aminotransferase family. NifS/IscS subfamily.</text>
</comment>
<dbReference type="InterPro" id="IPR000192">
    <property type="entry name" value="Aminotrans_V_dom"/>
</dbReference>
<dbReference type="InterPro" id="IPR015421">
    <property type="entry name" value="PyrdxlP-dep_Trfase_major"/>
</dbReference>
<evidence type="ECO:0000256" key="6">
    <source>
        <dbReference type="ARBA" id="ARBA00022723"/>
    </source>
</evidence>
<evidence type="ECO:0000256" key="8">
    <source>
        <dbReference type="ARBA" id="ARBA00023004"/>
    </source>
</evidence>
<dbReference type="RefSeq" id="WP_079510463.1">
    <property type="nucleotide sequence ID" value="NZ_FUYL01000001.1"/>
</dbReference>
<evidence type="ECO:0000256" key="9">
    <source>
        <dbReference type="ARBA" id="ARBA00023014"/>
    </source>
</evidence>
<feature type="domain" description="Aminotransferase class V" evidence="12">
    <location>
        <begin position="6"/>
        <end position="365"/>
    </location>
</feature>
<proteinExistence type="inferred from homology"/>
<dbReference type="PROSITE" id="PS00018">
    <property type="entry name" value="EF_HAND_1"/>
    <property type="match status" value="1"/>
</dbReference>
<evidence type="ECO:0000256" key="1">
    <source>
        <dbReference type="ARBA" id="ARBA00001933"/>
    </source>
</evidence>
<dbReference type="AlphaFoldDB" id="A0A1T4ZQH6"/>
<dbReference type="PIRSF" id="PIRSF005572">
    <property type="entry name" value="NifS"/>
    <property type="match status" value="1"/>
</dbReference>
<dbReference type="EMBL" id="FUYL01000001">
    <property type="protein sequence ID" value="SKB24966.1"/>
    <property type="molecule type" value="Genomic_DNA"/>
</dbReference>
<dbReference type="PANTHER" id="PTHR11601">
    <property type="entry name" value="CYSTEINE DESULFURYLASE FAMILY MEMBER"/>
    <property type="match status" value="1"/>
</dbReference>
<organism evidence="13 14">
    <name type="scientific">Maribacter arcticus</name>
    <dbReference type="NCBI Taxonomy" id="561365"/>
    <lineage>
        <taxon>Bacteria</taxon>
        <taxon>Pseudomonadati</taxon>
        <taxon>Bacteroidota</taxon>
        <taxon>Flavobacteriia</taxon>
        <taxon>Flavobacteriales</taxon>
        <taxon>Flavobacteriaceae</taxon>
        <taxon>Maribacter</taxon>
    </lineage>
</organism>
<reference evidence="14" key="1">
    <citation type="submission" date="2017-02" db="EMBL/GenBank/DDBJ databases">
        <authorList>
            <person name="Varghese N."/>
            <person name="Submissions S."/>
        </authorList>
    </citation>
    <scope>NUCLEOTIDE SEQUENCE [LARGE SCALE GENOMIC DNA]</scope>
    <source>
        <strain evidence="14">DSM 23546</strain>
    </source>
</reference>
<dbReference type="OrthoDB" id="9804366at2"/>
<evidence type="ECO:0000256" key="7">
    <source>
        <dbReference type="ARBA" id="ARBA00022898"/>
    </source>
</evidence>
<dbReference type="PROSITE" id="PS00595">
    <property type="entry name" value="AA_TRANSFER_CLASS_5"/>
    <property type="match status" value="1"/>
</dbReference>
<keyword evidence="5" id="KW-0001">2Fe-2S</keyword>
<evidence type="ECO:0000256" key="2">
    <source>
        <dbReference type="ARBA" id="ARBA00006490"/>
    </source>
</evidence>
<dbReference type="EC" id="2.8.1.7" evidence="3"/>
<evidence type="ECO:0000313" key="14">
    <source>
        <dbReference type="Proteomes" id="UP000190339"/>
    </source>
</evidence>
<dbReference type="PANTHER" id="PTHR11601:SF34">
    <property type="entry name" value="CYSTEINE DESULFURASE"/>
    <property type="match status" value="1"/>
</dbReference>
<dbReference type="GO" id="GO:0046872">
    <property type="term" value="F:metal ion binding"/>
    <property type="evidence" value="ECO:0007669"/>
    <property type="project" value="UniProtKB-KW"/>
</dbReference>
<dbReference type="InterPro" id="IPR015422">
    <property type="entry name" value="PyrdxlP-dep_Trfase_small"/>
</dbReference>
<protein>
    <recommendedName>
        <fullName evidence="3">cysteine desulfurase</fullName>
        <ecNumber evidence="3">2.8.1.7</ecNumber>
    </recommendedName>
</protein>
<keyword evidence="4" id="KW-0808">Transferase</keyword>
<keyword evidence="7" id="KW-0663">Pyridoxal phosphate</keyword>
<comment type="cofactor">
    <cofactor evidence="1 11">
        <name>pyridoxal 5'-phosphate</name>
        <dbReference type="ChEBI" id="CHEBI:597326"/>
    </cofactor>
</comment>